<keyword evidence="7" id="KW-1185">Reference proteome</keyword>
<reference evidence="7" key="2">
    <citation type="submission" date="2012-01" db="EMBL/GenBank/DDBJ databases">
        <title>Complete sequence of chromosome of Rahnella aquatilis CIP 78.65.</title>
        <authorList>
            <person name="Lucas S."/>
            <person name="Han J."/>
            <person name="Lapidus A."/>
            <person name="Cheng J.-F."/>
            <person name="Goodwin L."/>
            <person name="Pitluck S."/>
            <person name="Peters L."/>
            <person name="Ovchinnikova G."/>
            <person name="Held B."/>
            <person name="Detter J.C."/>
            <person name="Han C."/>
            <person name="Tapia R."/>
            <person name="Land M."/>
            <person name="Hauser L."/>
            <person name="Kyrpides N."/>
            <person name="Ivanova N."/>
            <person name="Pagani I."/>
            <person name="Sobecky P."/>
            <person name="Martinez R."/>
            <person name="Woyke T."/>
        </authorList>
    </citation>
    <scope>NUCLEOTIDE SEQUENCE [LARGE SCALE GENOMIC DNA]</scope>
    <source>
        <strain evidence="7">ATCC 33071 / DSM 4594 / JCM 1683 / NBRC 105701 / NCIMB 13365 / CIP 78.65</strain>
    </source>
</reference>
<evidence type="ECO:0000313" key="6">
    <source>
        <dbReference type="EMBL" id="AEX50133.1"/>
    </source>
</evidence>
<evidence type="ECO:0000256" key="1">
    <source>
        <dbReference type="ARBA" id="ARBA00010466"/>
    </source>
</evidence>
<dbReference type="HOGENOM" id="CLU_054506_1_1_6"/>
<name>H2IPK9_RAHAC</name>
<dbReference type="GO" id="GO:0003677">
    <property type="term" value="F:DNA binding"/>
    <property type="evidence" value="ECO:0007669"/>
    <property type="project" value="UniProtKB-KW"/>
</dbReference>
<dbReference type="Gene3D" id="3.40.50.1360">
    <property type="match status" value="1"/>
</dbReference>
<reference evidence="6 7" key="1">
    <citation type="journal article" date="2012" name="J. Bacteriol.">
        <title>Complete Genome Sequence of Rahnella aquatilis CIP 78.65.</title>
        <authorList>
            <person name="Martinez R.J."/>
            <person name="Bruce D."/>
            <person name="Detter C."/>
            <person name="Goodwin L.A."/>
            <person name="Han J."/>
            <person name="Han C.S."/>
            <person name="Held B."/>
            <person name="Land M.L."/>
            <person name="Mikhailova N."/>
            <person name="Nolan M."/>
            <person name="Pennacchio L."/>
            <person name="Pitluck S."/>
            <person name="Tapia R."/>
            <person name="Woyke T."/>
            <person name="Sobecky P.A."/>
        </authorList>
    </citation>
    <scope>NUCLEOTIDE SEQUENCE [LARGE SCALE GENOMIC DNA]</scope>
    <source>
        <strain evidence="7">ATCC 33071 / DSM 4594 / JCM 1683 / NBRC 105701 / NCIMB 13365 / CIP 78.65</strain>
    </source>
</reference>
<sequence length="311" mass="32970">MQDIAATRAMMHLVAKLHYESDMSQVEIARKLDVSTATISRLLNKARAAGIVRIEVVGLSSPEDMTADLIKRLGLKHAYVVDAPPGNVLGALATPLASLLQEAGLGAGSVLGIGWGRAVREVTLAGMPRLPGIMTVALNGGMQQSAPHFQITEFVRRAAEQMEGTPYFLHAPYLSSAELRDAFLSDPSVQEIISLWDRLDAAIVGVGLTHTPKPSESTTATPGEQALSDAAGDVLRHYFTGTGELLHWEGEERMIAASVEQLRKTPLTIGVAATPEKAAGIIGAVRSGMINSLVTDVNTAQAILDKLPVVV</sequence>
<dbReference type="Pfam" id="PF04198">
    <property type="entry name" value="Sugar-bind"/>
    <property type="match status" value="1"/>
</dbReference>
<evidence type="ECO:0000256" key="2">
    <source>
        <dbReference type="ARBA" id="ARBA00023015"/>
    </source>
</evidence>
<dbReference type="Pfam" id="PF13412">
    <property type="entry name" value="HTH_24"/>
    <property type="match status" value="1"/>
</dbReference>
<dbReference type="PATRIC" id="fig|745277.3.peg.176"/>
<dbReference type="InterPro" id="IPR007324">
    <property type="entry name" value="Sugar-bd_dom_put"/>
</dbReference>
<dbReference type="Gene3D" id="1.10.10.60">
    <property type="entry name" value="Homeodomain-like"/>
    <property type="match status" value="1"/>
</dbReference>
<evidence type="ECO:0000313" key="7">
    <source>
        <dbReference type="Proteomes" id="UP000009010"/>
    </source>
</evidence>
<dbReference type="SUPFAM" id="SSF100950">
    <property type="entry name" value="NagB/RpiA/CoA transferase-like"/>
    <property type="match status" value="1"/>
</dbReference>
<dbReference type="KEGG" id="raq:Rahaq2_0183"/>
<protein>
    <submittedName>
        <fullName evidence="6">Transcriptional regulator with sigma factor-related N-terminal domain</fullName>
    </submittedName>
</protein>
<evidence type="ECO:0000256" key="3">
    <source>
        <dbReference type="ARBA" id="ARBA00023125"/>
    </source>
</evidence>
<dbReference type="InterPro" id="IPR051054">
    <property type="entry name" value="SorC_transcr_regulators"/>
</dbReference>
<accession>H2IPK9</accession>
<organism evidence="6 7">
    <name type="scientific">Rahnella aquatilis (strain ATCC 33071 / DSM 4594 / JCM 1683 / NBRC 105701 / NCIMB 13365 / CIP 78.65)</name>
    <dbReference type="NCBI Taxonomy" id="745277"/>
    <lineage>
        <taxon>Bacteria</taxon>
        <taxon>Pseudomonadati</taxon>
        <taxon>Pseudomonadota</taxon>
        <taxon>Gammaproteobacteria</taxon>
        <taxon>Enterobacterales</taxon>
        <taxon>Yersiniaceae</taxon>
        <taxon>Rahnella</taxon>
    </lineage>
</organism>
<keyword evidence="2" id="KW-0805">Transcription regulation</keyword>
<dbReference type="AlphaFoldDB" id="H2IPK9"/>
<evidence type="ECO:0000256" key="4">
    <source>
        <dbReference type="ARBA" id="ARBA00023163"/>
    </source>
</evidence>
<keyword evidence="4" id="KW-0804">Transcription</keyword>
<gene>
    <name evidence="6" type="ordered locus">Rahaq2_0183</name>
</gene>
<dbReference type="EMBL" id="CP003244">
    <property type="protein sequence ID" value="AEX50133.1"/>
    <property type="molecule type" value="Genomic_DNA"/>
</dbReference>
<dbReference type="STRING" id="745277.Rahaq2_0183"/>
<dbReference type="Proteomes" id="UP000009010">
    <property type="component" value="Chromosome"/>
</dbReference>
<dbReference type="SUPFAM" id="SSF46689">
    <property type="entry name" value="Homeodomain-like"/>
    <property type="match status" value="1"/>
</dbReference>
<dbReference type="PANTHER" id="PTHR34294:SF1">
    <property type="entry name" value="TRANSCRIPTIONAL REGULATOR LSRR"/>
    <property type="match status" value="1"/>
</dbReference>
<dbReference type="InterPro" id="IPR009057">
    <property type="entry name" value="Homeodomain-like_sf"/>
</dbReference>
<dbReference type="RefSeq" id="WP_014333447.1">
    <property type="nucleotide sequence ID" value="NC_016818.1"/>
</dbReference>
<evidence type="ECO:0000259" key="5">
    <source>
        <dbReference type="Pfam" id="PF04198"/>
    </source>
</evidence>
<keyword evidence="3" id="KW-0238">DNA-binding</keyword>
<dbReference type="eggNOG" id="COG2390">
    <property type="taxonomic scope" value="Bacteria"/>
</dbReference>
<dbReference type="GO" id="GO:0030246">
    <property type="term" value="F:carbohydrate binding"/>
    <property type="evidence" value="ECO:0007669"/>
    <property type="project" value="InterPro"/>
</dbReference>
<dbReference type="OrthoDB" id="9808171at2"/>
<feature type="domain" description="Sugar-binding" evidence="5">
    <location>
        <begin position="65"/>
        <end position="304"/>
    </location>
</feature>
<dbReference type="InterPro" id="IPR037171">
    <property type="entry name" value="NagB/RpiA_transferase-like"/>
</dbReference>
<comment type="similarity">
    <text evidence="1">Belongs to the SorC transcriptional regulatory family.</text>
</comment>
<dbReference type="PANTHER" id="PTHR34294">
    <property type="entry name" value="TRANSCRIPTIONAL REGULATOR-RELATED"/>
    <property type="match status" value="1"/>
</dbReference>
<proteinExistence type="inferred from homology"/>